<proteinExistence type="predicted"/>
<protein>
    <submittedName>
        <fullName evidence="1">Uncharacterized protein</fullName>
    </submittedName>
</protein>
<gene>
    <name evidence="1" type="ORF">KL86DYS1_30362</name>
</gene>
<dbReference type="EMBL" id="FLUM01000003">
    <property type="protein sequence ID" value="SBW02630.1"/>
    <property type="molecule type" value="Genomic_DNA"/>
</dbReference>
<evidence type="ECO:0000313" key="1">
    <source>
        <dbReference type="EMBL" id="SBW02630.1"/>
    </source>
</evidence>
<dbReference type="AlphaFoldDB" id="A0A212JT60"/>
<name>A0A212JT60_9BACT</name>
<reference evidence="1" key="1">
    <citation type="submission" date="2016-04" db="EMBL/GenBank/DDBJ databases">
        <authorList>
            <person name="Evans L.H."/>
            <person name="Alamgir A."/>
            <person name="Owens N."/>
            <person name="Weber N.D."/>
            <person name="Virtaneva K."/>
            <person name="Barbian K."/>
            <person name="Babar A."/>
            <person name="Rosenke K."/>
        </authorList>
    </citation>
    <scope>NUCLEOTIDE SEQUENCE</scope>
    <source>
        <strain evidence="1">86-1</strain>
    </source>
</reference>
<accession>A0A212JT60</accession>
<organism evidence="1">
    <name type="scientific">uncultured Dysgonomonas sp</name>
    <dbReference type="NCBI Taxonomy" id="206096"/>
    <lineage>
        <taxon>Bacteria</taxon>
        <taxon>Pseudomonadati</taxon>
        <taxon>Bacteroidota</taxon>
        <taxon>Bacteroidia</taxon>
        <taxon>Bacteroidales</taxon>
        <taxon>Dysgonomonadaceae</taxon>
        <taxon>Dysgonomonas</taxon>
        <taxon>environmental samples</taxon>
    </lineage>
</organism>
<sequence length="57" mass="6477">METRKSFKLIVAALFQKGLDVEMSEIRRIPVVVTSASKKGDIQRSIEFIAFLIFCQS</sequence>